<dbReference type="PANTHER" id="PTHR47287:SF9">
    <property type="entry name" value="ZINC FINGER PROTEIN 4-LIKE"/>
    <property type="match status" value="1"/>
</dbReference>
<keyword evidence="3 6" id="KW-0863">Zinc-finger</keyword>
<gene>
    <name evidence="8" type="ORF">F3Y22_tig00110933pilonHSYRG00068</name>
</gene>
<dbReference type="Pfam" id="PF13912">
    <property type="entry name" value="zf-C2H2_6"/>
    <property type="match status" value="1"/>
</dbReference>
<evidence type="ECO:0000256" key="6">
    <source>
        <dbReference type="PROSITE-ProRule" id="PRU00042"/>
    </source>
</evidence>
<comment type="subcellular location">
    <subcellularLocation>
        <location evidence="1">Nucleus</location>
    </subcellularLocation>
</comment>
<keyword evidence="4" id="KW-0862">Zinc</keyword>
<evidence type="ECO:0000256" key="2">
    <source>
        <dbReference type="ARBA" id="ARBA00022723"/>
    </source>
</evidence>
<keyword evidence="9" id="KW-1185">Reference proteome</keyword>
<reference evidence="8" key="1">
    <citation type="submission" date="2019-09" db="EMBL/GenBank/DDBJ databases">
        <title>Draft genome information of white flower Hibiscus syriacus.</title>
        <authorList>
            <person name="Kim Y.-M."/>
        </authorList>
    </citation>
    <scope>NUCLEOTIDE SEQUENCE [LARGE SCALE GENOMIC DNA]</scope>
    <source>
        <strain evidence="8">YM2019G1</strain>
    </source>
</reference>
<evidence type="ECO:0000256" key="5">
    <source>
        <dbReference type="ARBA" id="ARBA00023242"/>
    </source>
</evidence>
<evidence type="ECO:0000256" key="1">
    <source>
        <dbReference type="ARBA" id="ARBA00004123"/>
    </source>
</evidence>
<evidence type="ECO:0000313" key="9">
    <source>
        <dbReference type="Proteomes" id="UP000436088"/>
    </source>
</evidence>
<dbReference type="InterPro" id="IPR044246">
    <property type="entry name" value="ZFP3-like"/>
</dbReference>
<dbReference type="OrthoDB" id="1736050at2759"/>
<comment type="caution">
    <text evidence="8">The sequence shown here is derived from an EMBL/GenBank/DDBJ whole genome shotgun (WGS) entry which is preliminary data.</text>
</comment>
<organism evidence="8 9">
    <name type="scientific">Hibiscus syriacus</name>
    <name type="common">Rose of Sharon</name>
    <dbReference type="NCBI Taxonomy" id="106335"/>
    <lineage>
        <taxon>Eukaryota</taxon>
        <taxon>Viridiplantae</taxon>
        <taxon>Streptophyta</taxon>
        <taxon>Embryophyta</taxon>
        <taxon>Tracheophyta</taxon>
        <taxon>Spermatophyta</taxon>
        <taxon>Magnoliopsida</taxon>
        <taxon>eudicotyledons</taxon>
        <taxon>Gunneridae</taxon>
        <taxon>Pentapetalae</taxon>
        <taxon>rosids</taxon>
        <taxon>malvids</taxon>
        <taxon>Malvales</taxon>
        <taxon>Malvaceae</taxon>
        <taxon>Malvoideae</taxon>
        <taxon>Hibiscus</taxon>
    </lineage>
</organism>
<keyword evidence="5" id="KW-0539">Nucleus</keyword>
<name>A0A6A2ZC37_HIBSY</name>
<evidence type="ECO:0000256" key="3">
    <source>
        <dbReference type="ARBA" id="ARBA00022771"/>
    </source>
</evidence>
<keyword evidence="2" id="KW-0479">Metal-binding</keyword>
<accession>A0A6A2ZC37</accession>
<dbReference type="InterPro" id="IPR036236">
    <property type="entry name" value="Znf_C2H2_sf"/>
</dbReference>
<dbReference type="GO" id="GO:0009788">
    <property type="term" value="P:negative regulation of abscisic acid-activated signaling pathway"/>
    <property type="evidence" value="ECO:0007669"/>
    <property type="project" value="InterPro"/>
</dbReference>
<dbReference type="EMBL" id="VEPZ02001168">
    <property type="protein sequence ID" value="KAE8689551.1"/>
    <property type="molecule type" value="Genomic_DNA"/>
</dbReference>
<dbReference type="GO" id="GO:0005634">
    <property type="term" value="C:nucleus"/>
    <property type="evidence" value="ECO:0007669"/>
    <property type="project" value="UniProtKB-SubCell"/>
</dbReference>
<dbReference type="InterPro" id="IPR013087">
    <property type="entry name" value="Znf_C2H2_type"/>
</dbReference>
<dbReference type="PROSITE" id="PS50157">
    <property type="entry name" value="ZINC_FINGER_C2H2_2"/>
    <property type="match status" value="1"/>
</dbReference>
<dbReference type="Proteomes" id="UP000436088">
    <property type="component" value="Unassembled WGS sequence"/>
</dbReference>
<sequence>MVPSTGASPCESRVMLSLVTPTNLIPSRSEGLPETSVVYNCSYCKRAFSSSQALGGHQNAHKQERALAKRAQRIGPSDFLRPIFPYYPYSSFSSNPFLGSLNRSSFGVRHESMIHKPFYPWMPYRSGGYHFGQGYPRPAMMNHPQLTSNGRFGINNGGFAVPVPSSSSRINGINSVASFGNNSQVNVAVNKPVAGSDENKDSSGIDLNLKL</sequence>
<evidence type="ECO:0000259" key="7">
    <source>
        <dbReference type="PROSITE" id="PS50157"/>
    </source>
</evidence>
<dbReference type="PROSITE" id="PS00028">
    <property type="entry name" value="ZINC_FINGER_C2H2_1"/>
    <property type="match status" value="1"/>
</dbReference>
<dbReference type="SUPFAM" id="SSF57667">
    <property type="entry name" value="beta-beta-alpha zinc fingers"/>
    <property type="match status" value="1"/>
</dbReference>
<evidence type="ECO:0000313" key="8">
    <source>
        <dbReference type="EMBL" id="KAE8689551.1"/>
    </source>
</evidence>
<protein>
    <recommendedName>
        <fullName evidence="7">C2H2-type domain-containing protein</fullName>
    </recommendedName>
</protein>
<feature type="domain" description="C2H2-type" evidence="7">
    <location>
        <begin position="39"/>
        <end position="66"/>
    </location>
</feature>
<dbReference type="Gene3D" id="3.30.160.60">
    <property type="entry name" value="Classic Zinc Finger"/>
    <property type="match status" value="1"/>
</dbReference>
<evidence type="ECO:0000256" key="4">
    <source>
        <dbReference type="ARBA" id="ARBA00022833"/>
    </source>
</evidence>
<dbReference type="AlphaFoldDB" id="A0A6A2ZC37"/>
<dbReference type="PANTHER" id="PTHR47287">
    <property type="entry name" value="C2H2 AND C2HC ZINC FINGERS SUPERFAMILY PROTEIN"/>
    <property type="match status" value="1"/>
</dbReference>
<dbReference type="GO" id="GO:0008270">
    <property type="term" value="F:zinc ion binding"/>
    <property type="evidence" value="ECO:0007669"/>
    <property type="project" value="UniProtKB-KW"/>
</dbReference>
<proteinExistence type="predicted"/>